<dbReference type="Pfam" id="PF22486">
    <property type="entry name" value="MATH_2"/>
    <property type="match status" value="1"/>
</dbReference>
<dbReference type="Gene3D" id="2.10.25.10">
    <property type="entry name" value="Laminin"/>
    <property type="match status" value="1"/>
</dbReference>
<evidence type="ECO:0000256" key="24">
    <source>
        <dbReference type="PIRSR" id="PIRSR001196-2"/>
    </source>
</evidence>
<proteinExistence type="predicted"/>
<dbReference type="CDD" id="cd06263">
    <property type="entry name" value="MAM"/>
    <property type="match status" value="1"/>
</dbReference>
<name>A0A3Q3WPV6_MOLML</name>
<dbReference type="CDD" id="cd00054">
    <property type="entry name" value="EGF_CA"/>
    <property type="match status" value="1"/>
</dbReference>
<evidence type="ECO:0000256" key="13">
    <source>
        <dbReference type="ARBA" id="ARBA00022989"/>
    </source>
</evidence>
<dbReference type="PROSITE" id="PS50026">
    <property type="entry name" value="EGF_3"/>
    <property type="match status" value="1"/>
</dbReference>
<evidence type="ECO:0000256" key="6">
    <source>
        <dbReference type="ARBA" id="ARBA00022553"/>
    </source>
</evidence>
<dbReference type="SUPFAM" id="SSF49899">
    <property type="entry name" value="Concanavalin A-like lectins/glucanases"/>
    <property type="match status" value="1"/>
</dbReference>
<accession>A0A3Q3WPV6</accession>
<feature type="binding site" evidence="24 26">
    <location>
        <position position="150"/>
    </location>
    <ligand>
        <name>Zn(2+)</name>
        <dbReference type="ChEBI" id="CHEBI:29105"/>
        <note>catalytic</note>
    </ligand>
</feature>
<protein>
    <recommendedName>
        <fullName evidence="22">Meprin A subunit</fullName>
        <ecNumber evidence="22">3.4.24.-</ecNumber>
    </recommendedName>
    <alternativeName>
        <fullName evidence="22">Endopeptidase-2</fullName>
    </alternativeName>
</protein>
<dbReference type="Gene3D" id="2.60.120.200">
    <property type="match status" value="1"/>
</dbReference>
<dbReference type="FunFam" id="3.40.390.10:FF:000015">
    <property type="entry name" value="Meprin A subunit"/>
    <property type="match status" value="1"/>
</dbReference>
<evidence type="ECO:0000259" key="30">
    <source>
        <dbReference type="PROSITE" id="PS50060"/>
    </source>
</evidence>
<keyword evidence="7 22" id="KW-0645">Protease</keyword>
<comment type="caution">
    <text evidence="25">Lacks conserved residue(s) required for the propagation of feature annotation.</text>
</comment>
<comment type="subcellular location">
    <subcellularLocation>
        <location evidence="1">Cell membrane</location>
        <topology evidence="1">Single-pass type I membrane protein</topology>
    </subcellularLocation>
    <subcellularLocation>
        <location evidence="2">Secreted</location>
    </subcellularLocation>
</comment>
<keyword evidence="19" id="KW-0395">Inflammatory response</keyword>
<feature type="binding site" evidence="24 26">
    <location>
        <position position="160"/>
    </location>
    <ligand>
        <name>Zn(2+)</name>
        <dbReference type="ChEBI" id="CHEBI:29105"/>
        <note>catalytic</note>
    </ligand>
</feature>
<keyword evidence="16" id="KW-0865">Zymogen</keyword>
<dbReference type="FunFam" id="2.10.25.10:FF:000363">
    <property type="entry name" value="Meprin A subunit"/>
    <property type="match status" value="1"/>
</dbReference>
<evidence type="ECO:0000256" key="1">
    <source>
        <dbReference type="ARBA" id="ARBA00004251"/>
    </source>
</evidence>
<dbReference type="PROSITE" id="PS50144">
    <property type="entry name" value="MATH"/>
    <property type="match status" value="1"/>
</dbReference>
<evidence type="ECO:0000256" key="2">
    <source>
        <dbReference type="ARBA" id="ARBA00004613"/>
    </source>
</evidence>
<dbReference type="GO" id="GO:0006954">
    <property type="term" value="P:inflammatory response"/>
    <property type="evidence" value="ECO:0007669"/>
    <property type="project" value="UniProtKB-KW"/>
</dbReference>
<feature type="domain" description="MAM" evidence="30">
    <location>
        <begin position="262"/>
        <end position="426"/>
    </location>
</feature>
<dbReference type="Gene3D" id="2.60.210.10">
    <property type="entry name" value="Apoptosis, Tumor Necrosis Factor Receptor Associated Protein 2, Chain A"/>
    <property type="match status" value="1"/>
</dbReference>
<dbReference type="FunFam" id="2.60.120.200:FF:000037">
    <property type="entry name" value="Meprin A subunit"/>
    <property type="match status" value="1"/>
</dbReference>
<dbReference type="InterPro" id="IPR000742">
    <property type="entry name" value="EGF"/>
</dbReference>
<dbReference type="PROSITE" id="PS00740">
    <property type="entry name" value="MAM_1"/>
    <property type="match status" value="1"/>
</dbReference>
<evidence type="ECO:0000256" key="10">
    <source>
        <dbReference type="ARBA" id="ARBA00022729"/>
    </source>
</evidence>
<dbReference type="GO" id="GO:0008270">
    <property type="term" value="F:zinc ion binding"/>
    <property type="evidence" value="ECO:0007669"/>
    <property type="project" value="UniProtKB-UniRule"/>
</dbReference>
<feature type="transmembrane region" description="Helical" evidence="28">
    <location>
        <begin position="652"/>
        <end position="674"/>
    </location>
</feature>
<dbReference type="InterPro" id="IPR008974">
    <property type="entry name" value="TRAF-like"/>
</dbReference>
<dbReference type="InterPro" id="IPR024079">
    <property type="entry name" value="MetalloPept_cat_dom_sf"/>
</dbReference>
<keyword evidence="14 22" id="KW-0482">Metalloprotease</keyword>
<comment type="subunit">
    <text evidence="21">Homotetramer consisting of disulfide-linked beta subunits, or heterotetramer of two alpha and two beta subunits formed by non-covalent association of two disulfide-linked heterodimers. Interacts with MBL2 through its carbohydrate moiety. This interaction may inhibit its catalytic activity. Interacts with TSPAN8.</text>
</comment>
<evidence type="ECO:0000256" key="14">
    <source>
        <dbReference type="ARBA" id="ARBA00023049"/>
    </source>
</evidence>
<evidence type="ECO:0000256" key="22">
    <source>
        <dbReference type="PIRNR" id="PIRNR001196"/>
    </source>
</evidence>
<evidence type="ECO:0000256" key="20">
    <source>
        <dbReference type="ARBA" id="ARBA00051946"/>
    </source>
</evidence>
<dbReference type="GO" id="GO:0005576">
    <property type="term" value="C:extracellular region"/>
    <property type="evidence" value="ECO:0007669"/>
    <property type="project" value="UniProtKB-SubCell"/>
</dbReference>
<dbReference type="GO" id="GO:0006508">
    <property type="term" value="P:proteolysis"/>
    <property type="evidence" value="ECO:0007669"/>
    <property type="project" value="UniProtKB-KW"/>
</dbReference>
<sequence length="678" mass="76614">MLFCVLGASCSNTYWLVPFYPSYVHKKSDDADAGELRDDILEINRGLNLFQGDIAGNPSRNAILDQTRRWTFPISYILTDSLDLNAKGVILQALEEYRLRSCVDFKPYEGETSYISFSKQSGCWSYVGDDKVGQDVSIGARCDTKAIVEHELLHALGFYHEQSRSDRDDYVKIWWDEIEEGKEHNFNKYEDDFITDLNTPYDYESIMHYRPLSFNKNESIPTITTTIPYFNEIIGQRLDFSAVDITRLNRMYDCANTHTLLDQCSFELINICGMIQNEEDNSDWVQTLSRPAETDHTLVGRCRDSGYYMKFDTSSGLAGSSALLESRILYPKRDEQCLQFFYKMNGVAGDKLVIWTRADDGTGTVRSARKIHTITGDGDAAWKIAHVTLRVKDKFRYLFQGIRGSNSSSGAIFIDDIALTETICPSAVWQIQNFSGLLASTPHGSSIKSKCFYSPEGYSFAINVYPNGRDPDYRDYVSVTMQLCSGENDAVMEWPAKNRQVTIVAMDQEPDVTLRMSSTRSFTTDTDARWDKPTNNSGAEWDESCQCFRGKEWGWSTFVSHNQLQRRSFLKNNELIITADFNDEKLISEVDRKQQAPKHREARAANPCLPNPCFNGGVCVDRDGTASCRCASSQTTYYTGERCEGTNIDGNILGALIGGAVGIVVLTLTLYTVIRRAQ</sequence>
<dbReference type="SUPFAM" id="SSF55486">
    <property type="entry name" value="Metalloproteases ('zincins'), catalytic domain"/>
    <property type="match status" value="1"/>
</dbReference>
<evidence type="ECO:0000313" key="34">
    <source>
        <dbReference type="Proteomes" id="UP000261620"/>
    </source>
</evidence>
<evidence type="ECO:0000256" key="26">
    <source>
        <dbReference type="PROSITE-ProRule" id="PRU01211"/>
    </source>
</evidence>
<dbReference type="InterPro" id="IPR000998">
    <property type="entry name" value="MAM_dom"/>
</dbReference>
<dbReference type="Ensembl" id="ENSMMOT00000020342.1">
    <property type="protein sequence ID" value="ENSMMOP00000020008.1"/>
    <property type="gene ID" value="ENSMMOG00000015203.1"/>
</dbReference>
<evidence type="ECO:0000259" key="31">
    <source>
        <dbReference type="PROSITE" id="PS50144"/>
    </source>
</evidence>
<evidence type="ECO:0000256" key="11">
    <source>
        <dbReference type="ARBA" id="ARBA00022801"/>
    </source>
</evidence>
<dbReference type="SUPFAM" id="SSF57196">
    <property type="entry name" value="EGF/Laminin"/>
    <property type="match status" value="1"/>
</dbReference>
<feature type="domain" description="Peptidase M12A" evidence="32">
    <location>
        <begin position="61"/>
        <end position="255"/>
    </location>
</feature>
<evidence type="ECO:0000256" key="7">
    <source>
        <dbReference type="ARBA" id="ARBA00022670"/>
    </source>
</evidence>
<evidence type="ECO:0000256" key="15">
    <source>
        <dbReference type="ARBA" id="ARBA00023136"/>
    </source>
</evidence>
<dbReference type="EC" id="3.4.24.-" evidence="22"/>
<reference evidence="33" key="2">
    <citation type="submission" date="2025-09" db="UniProtKB">
        <authorList>
            <consortium name="Ensembl"/>
        </authorList>
    </citation>
    <scope>IDENTIFICATION</scope>
</reference>
<dbReference type="InterPro" id="IPR013320">
    <property type="entry name" value="ConA-like_dom_sf"/>
</dbReference>
<reference evidence="33" key="1">
    <citation type="submission" date="2025-08" db="UniProtKB">
        <authorList>
            <consortium name="Ensembl"/>
        </authorList>
    </citation>
    <scope>IDENTIFICATION</scope>
</reference>
<keyword evidence="3" id="KW-1003">Cell membrane</keyword>
<evidence type="ECO:0000256" key="23">
    <source>
        <dbReference type="PIRSR" id="PIRSR001196-1"/>
    </source>
</evidence>
<dbReference type="OMA" id="RMYDCAE"/>
<feature type="domain" description="EGF-like" evidence="29">
    <location>
        <begin position="604"/>
        <end position="644"/>
    </location>
</feature>
<dbReference type="STRING" id="94237.ENSMMOP00000020008"/>
<evidence type="ECO:0000313" key="33">
    <source>
        <dbReference type="Ensembl" id="ENSMMOP00000020008.1"/>
    </source>
</evidence>
<dbReference type="GO" id="GO:0004222">
    <property type="term" value="F:metalloendopeptidase activity"/>
    <property type="evidence" value="ECO:0007669"/>
    <property type="project" value="UniProtKB-UniRule"/>
</dbReference>
<dbReference type="Pfam" id="PF01400">
    <property type="entry name" value="Astacin"/>
    <property type="match status" value="1"/>
</dbReference>
<dbReference type="Pfam" id="PF00629">
    <property type="entry name" value="MAM"/>
    <property type="match status" value="1"/>
</dbReference>
<dbReference type="AlphaFoldDB" id="A0A3Q3WPV6"/>
<dbReference type="InterPro" id="IPR002083">
    <property type="entry name" value="MATH/TRAF_dom"/>
</dbReference>
<keyword evidence="15 28" id="KW-0472">Membrane</keyword>
<comment type="catalytic activity">
    <reaction evidence="20">
        <text>Hydrolysis of proteins, including azocasein, and peptides. Hydrolysis of 5-His-|-Leu-6, 6-Leu-|-Cys-7, 14-Ala-|-Leu-15 and 19-Cys-|-Gly-20 bonds in insulin B chain.</text>
        <dbReference type="EC" id="3.4.24.63"/>
    </reaction>
</comment>
<dbReference type="PANTHER" id="PTHR10127:SF824">
    <property type="entry name" value="MEPRIN A SUBUNIT ALPHA"/>
    <property type="match status" value="1"/>
</dbReference>
<evidence type="ECO:0000256" key="27">
    <source>
        <dbReference type="RuleBase" id="RU361183"/>
    </source>
</evidence>
<evidence type="ECO:0000256" key="5">
    <source>
        <dbReference type="ARBA" id="ARBA00022536"/>
    </source>
</evidence>
<keyword evidence="34" id="KW-1185">Reference proteome</keyword>
<keyword evidence="4" id="KW-0964">Secreted</keyword>
<evidence type="ECO:0000256" key="3">
    <source>
        <dbReference type="ARBA" id="ARBA00022475"/>
    </source>
</evidence>
<dbReference type="SMART" id="SM00235">
    <property type="entry name" value="ZnMc"/>
    <property type="match status" value="1"/>
</dbReference>
<dbReference type="SUPFAM" id="SSF49599">
    <property type="entry name" value="TRAF domain-like"/>
    <property type="match status" value="1"/>
</dbReference>
<keyword evidence="17" id="KW-1015">Disulfide bond</keyword>
<dbReference type="PRINTS" id="PR00480">
    <property type="entry name" value="ASTACIN"/>
</dbReference>
<dbReference type="InterPro" id="IPR001506">
    <property type="entry name" value="Peptidase_M12A"/>
</dbReference>
<feature type="binding site" evidence="24">
    <location>
        <position position="53"/>
    </location>
    <ligand>
        <name>Zn(2+)</name>
        <dbReference type="ChEBI" id="CHEBI:29105"/>
        <note>catalytic</note>
    </ligand>
</feature>
<evidence type="ECO:0000256" key="21">
    <source>
        <dbReference type="ARBA" id="ARBA00061743"/>
    </source>
</evidence>
<evidence type="ECO:0000256" key="25">
    <source>
        <dbReference type="PROSITE-ProRule" id="PRU00076"/>
    </source>
</evidence>
<evidence type="ECO:0000259" key="32">
    <source>
        <dbReference type="PROSITE" id="PS51864"/>
    </source>
</evidence>
<dbReference type="PIRSF" id="PIRSF001196">
    <property type="entry name" value="Meprin"/>
    <property type="match status" value="1"/>
</dbReference>
<evidence type="ECO:0000259" key="29">
    <source>
        <dbReference type="PROSITE" id="PS50026"/>
    </source>
</evidence>
<organism evidence="33 34">
    <name type="scientific">Mola mola</name>
    <name type="common">Ocean sunfish</name>
    <name type="synonym">Tetraodon mola</name>
    <dbReference type="NCBI Taxonomy" id="94237"/>
    <lineage>
        <taxon>Eukaryota</taxon>
        <taxon>Metazoa</taxon>
        <taxon>Chordata</taxon>
        <taxon>Craniata</taxon>
        <taxon>Vertebrata</taxon>
        <taxon>Euteleostomi</taxon>
        <taxon>Actinopterygii</taxon>
        <taxon>Neopterygii</taxon>
        <taxon>Teleostei</taxon>
        <taxon>Neoteleostei</taxon>
        <taxon>Acanthomorphata</taxon>
        <taxon>Eupercaria</taxon>
        <taxon>Tetraodontiformes</taxon>
        <taxon>Molidae</taxon>
        <taxon>Mola</taxon>
    </lineage>
</organism>
<comment type="cofactor">
    <cofactor evidence="26 27">
        <name>Zn(2+)</name>
        <dbReference type="ChEBI" id="CHEBI:29105"/>
    </cofactor>
    <text evidence="26 27">Binds 1 zinc ion per subunit.</text>
</comment>
<evidence type="ECO:0000256" key="12">
    <source>
        <dbReference type="ARBA" id="ARBA00022833"/>
    </source>
</evidence>
<feature type="domain" description="MATH" evidence="31">
    <location>
        <begin position="424"/>
        <end position="581"/>
    </location>
</feature>
<evidence type="ECO:0000256" key="18">
    <source>
        <dbReference type="ARBA" id="ARBA00023180"/>
    </source>
</evidence>
<evidence type="ECO:0000256" key="28">
    <source>
        <dbReference type="SAM" id="Phobius"/>
    </source>
</evidence>
<evidence type="ECO:0000256" key="4">
    <source>
        <dbReference type="ARBA" id="ARBA00022525"/>
    </source>
</evidence>
<keyword evidence="9 22" id="KW-0479">Metal-binding</keyword>
<dbReference type="Proteomes" id="UP000261620">
    <property type="component" value="Unplaced"/>
</dbReference>
<keyword evidence="12 22" id="KW-0862">Zinc</keyword>
<evidence type="ECO:0000256" key="16">
    <source>
        <dbReference type="ARBA" id="ARBA00023145"/>
    </source>
</evidence>
<keyword evidence="8 28" id="KW-0812">Transmembrane</keyword>
<feature type="binding site" evidence="24 26">
    <location>
        <position position="154"/>
    </location>
    <ligand>
        <name>Zn(2+)</name>
        <dbReference type="ChEBI" id="CHEBI:29105"/>
        <note>catalytic</note>
    </ligand>
</feature>
<keyword evidence="13 28" id="KW-1133">Transmembrane helix</keyword>
<dbReference type="Gene3D" id="3.40.390.10">
    <property type="entry name" value="Collagenase (Catalytic Domain)"/>
    <property type="match status" value="1"/>
</dbReference>
<dbReference type="InterPro" id="IPR006026">
    <property type="entry name" value="Peptidase_Metallo"/>
</dbReference>
<keyword evidence="10" id="KW-0732">Signal</keyword>
<evidence type="ECO:0000256" key="8">
    <source>
        <dbReference type="ARBA" id="ARBA00022692"/>
    </source>
</evidence>
<dbReference type="PROSITE" id="PS51864">
    <property type="entry name" value="ASTACIN"/>
    <property type="match status" value="1"/>
</dbReference>
<evidence type="ECO:0000256" key="19">
    <source>
        <dbReference type="ARBA" id="ARBA00023198"/>
    </source>
</evidence>
<evidence type="ECO:0000256" key="17">
    <source>
        <dbReference type="ARBA" id="ARBA00023157"/>
    </source>
</evidence>
<keyword evidence="6" id="KW-0597">Phosphoprotein</keyword>
<dbReference type="Pfam" id="PF00008">
    <property type="entry name" value="EGF"/>
    <property type="match status" value="1"/>
</dbReference>
<keyword evidence="5 25" id="KW-0245">EGF-like domain</keyword>
<dbReference type="SMART" id="SM00137">
    <property type="entry name" value="MAM"/>
    <property type="match status" value="1"/>
</dbReference>
<keyword evidence="11 22" id="KW-0378">Hydrolase</keyword>
<dbReference type="FunFam" id="2.60.210.10:FF:000009">
    <property type="entry name" value="Meprin A subunit"/>
    <property type="match status" value="1"/>
</dbReference>
<keyword evidence="18" id="KW-0325">Glycoprotein</keyword>
<feature type="active site" evidence="23 26">
    <location>
        <position position="151"/>
    </location>
</feature>
<dbReference type="PRINTS" id="PR00020">
    <property type="entry name" value="MAMDOMAIN"/>
</dbReference>
<dbReference type="GO" id="GO:0005886">
    <property type="term" value="C:plasma membrane"/>
    <property type="evidence" value="ECO:0007669"/>
    <property type="project" value="UniProtKB-SubCell"/>
</dbReference>
<dbReference type="InterPro" id="IPR008294">
    <property type="entry name" value="Meprin"/>
</dbReference>
<dbReference type="PROSITE" id="PS50060">
    <property type="entry name" value="MAM_2"/>
    <property type="match status" value="1"/>
</dbReference>
<evidence type="ECO:0000256" key="9">
    <source>
        <dbReference type="ARBA" id="ARBA00022723"/>
    </source>
</evidence>
<dbReference type="PANTHER" id="PTHR10127">
    <property type="entry name" value="DISCOIDIN, CUB, EGF, LAMININ , AND ZINC METALLOPROTEASE DOMAIN CONTAINING"/>
    <property type="match status" value="1"/>
</dbReference>